<dbReference type="EMBL" id="CAJNOQ010030240">
    <property type="protein sequence ID" value="CAF1573499.1"/>
    <property type="molecule type" value="Genomic_DNA"/>
</dbReference>
<dbReference type="SUPFAM" id="SSF75005">
    <property type="entry name" value="Arabinanase/levansucrase/invertase"/>
    <property type="match status" value="2"/>
</dbReference>
<keyword evidence="3" id="KW-1185">Reference proteome</keyword>
<dbReference type="EMBL" id="CAJOBC010096097">
    <property type="protein sequence ID" value="CAF4437551.1"/>
    <property type="molecule type" value="Genomic_DNA"/>
</dbReference>
<dbReference type="Gene3D" id="2.115.10.20">
    <property type="entry name" value="Glycosyl hydrolase domain, family 43"/>
    <property type="match status" value="1"/>
</dbReference>
<evidence type="ECO:0008006" key="4">
    <source>
        <dbReference type="Google" id="ProtNLM"/>
    </source>
</evidence>
<dbReference type="OrthoDB" id="6130531at2759"/>
<organism evidence="1 3">
    <name type="scientific">Didymodactylos carnosus</name>
    <dbReference type="NCBI Taxonomy" id="1234261"/>
    <lineage>
        <taxon>Eukaryota</taxon>
        <taxon>Metazoa</taxon>
        <taxon>Spiralia</taxon>
        <taxon>Gnathifera</taxon>
        <taxon>Rotifera</taxon>
        <taxon>Eurotatoria</taxon>
        <taxon>Bdelloidea</taxon>
        <taxon>Philodinida</taxon>
        <taxon>Philodinidae</taxon>
        <taxon>Didymodactylos</taxon>
    </lineage>
</organism>
<sequence>FNVVHTCISDFDCSLNGKCDVKNQVCQCDVSWTGSPECDVLAILPTSHRYGYHNISSGVGASWGGNILYAENQYHLFVAEMVNNCTLNDFMSASSIIRAVSQNPEGPYSFVETVIPVFAHNPTIRRTNDGTYLLFMIGDGTIPSPPPHCDSENKSNDNYPRLLYNTGDPGPSIHVATSQSINGPWTVHPSLNFTNWNSSATLDCDYSNPSPLLLSNGSIMLAFTAGYCHSGKEFIGVAIADHFLGPYRLTSDQPILPTPWYCVAGFGEDAFLWQDIRGSFHILYHGMCYAPFDAKHAFSVDGINWKLSKNDPYSYLVEYIDGDSNLSSISSQTLYIRMERPQLIFNETNQAPILIVNGVCENLQCLNKPGKTWTLIRPIRH</sequence>
<name>A0A815YLW8_9BILA</name>
<gene>
    <name evidence="1" type="ORF">GPM918_LOCUS40557</name>
    <name evidence="2" type="ORF">SRO942_LOCUS41514</name>
</gene>
<dbReference type="Proteomes" id="UP000663829">
    <property type="component" value="Unassembled WGS sequence"/>
</dbReference>
<dbReference type="InterPro" id="IPR023296">
    <property type="entry name" value="Glyco_hydro_beta-prop_sf"/>
</dbReference>
<dbReference type="Proteomes" id="UP000681722">
    <property type="component" value="Unassembled WGS sequence"/>
</dbReference>
<dbReference type="CDD" id="cd08994">
    <property type="entry name" value="GH43_62_32_68_117_130-like"/>
    <property type="match status" value="1"/>
</dbReference>
<dbReference type="AlphaFoldDB" id="A0A815YLW8"/>
<comment type="caution">
    <text evidence="1">The sequence shown here is derived from an EMBL/GenBank/DDBJ whole genome shotgun (WGS) entry which is preliminary data.</text>
</comment>
<feature type="non-terminal residue" evidence="1">
    <location>
        <position position="1"/>
    </location>
</feature>
<evidence type="ECO:0000313" key="1">
    <source>
        <dbReference type="EMBL" id="CAF1573499.1"/>
    </source>
</evidence>
<reference evidence="1" key="1">
    <citation type="submission" date="2021-02" db="EMBL/GenBank/DDBJ databases">
        <authorList>
            <person name="Nowell W R."/>
        </authorList>
    </citation>
    <scope>NUCLEOTIDE SEQUENCE</scope>
</reference>
<protein>
    <recommendedName>
        <fullName evidence="4">EGF-like domain-containing protein</fullName>
    </recommendedName>
</protein>
<proteinExistence type="predicted"/>
<accession>A0A815YLW8</accession>
<evidence type="ECO:0000313" key="3">
    <source>
        <dbReference type="Proteomes" id="UP000663829"/>
    </source>
</evidence>
<evidence type="ECO:0000313" key="2">
    <source>
        <dbReference type="EMBL" id="CAF4437551.1"/>
    </source>
</evidence>